<gene>
    <name evidence="20" type="ORF">PPG34_08315</name>
</gene>
<dbReference type="InterPro" id="IPR004358">
    <property type="entry name" value="Sig_transdc_His_kin-like_C"/>
</dbReference>
<dbReference type="CDD" id="cd00088">
    <property type="entry name" value="HPT"/>
    <property type="match status" value="1"/>
</dbReference>
<dbReference type="SMART" id="SM00387">
    <property type="entry name" value="HATPase_c"/>
    <property type="match status" value="1"/>
</dbReference>
<feature type="domain" description="Histidine kinase" evidence="17">
    <location>
        <begin position="447"/>
        <end position="668"/>
    </location>
</feature>
<feature type="transmembrane region" description="Helical" evidence="16">
    <location>
        <begin position="38"/>
        <end position="61"/>
    </location>
</feature>
<dbReference type="Proteomes" id="UP001250932">
    <property type="component" value="Unassembled WGS sequence"/>
</dbReference>
<feature type="domain" description="Response regulatory" evidence="18">
    <location>
        <begin position="841"/>
        <end position="987"/>
    </location>
</feature>
<dbReference type="EMBL" id="JAQOUE010000001">
    <property type="protein sequence ID" value="MDT7042353.1"/>
    <property type="molecule type" value="Genomic_DNA"/>
</dbReference>
<keyword evidence="6" id="KW-0808">Transferase</keyword>
<comment type="catalytic activity">
    <reaction evidence="1">
        <text>ATP + protein L-histidine = ADP + protein N-phospho-L-histidine.</text>
        <dbReference type="EC" id="2.7.13.3"/>
    </reaction>
</comment>
<evidence type="ECO:0000256" key="10">
    <source>
        <dbReference type="ARBA" id="ARBA00022840"/>
    </source>
</evidence>
<evidence type="ECO:0000256" key="8">
    <source>
        <dbReference type="ARBA" id="ARBA00022741"/>
    </source>
</evidence>
<dbReference type="InterPro" id="IPR003018">
    <property type="entry name" value="GAF"/>
</dbReference>
<keyword evidence="9" id="KW-0418">Kinase</keyword>
<dbReference type="InterPro" id="IPR003661">
    <property type="entry name" value="HisK_dim/P_dom"/>
</dbReference>
<sequence length="1139" mass="124954">MTNTWLMLFDWAIFVIAFFTVAFSVLHFTITREPAAPLLSATLCVAATWSVFLAFVGASWIDARLDPEWATQVAWTISRGVEALVLLIGVGVLVTPFLNTFSEKILALLGSSAVLGLIGYGVYGWMASGDPRPELIFPNAVLTRPYALIPLCGFVLGVVMWWFKSCAIKSGPFAQAFFIGMGFHLTAQGLVLGSISDLEPQVGLAYGFKVLAYFVPFCGLAWEYVAVARGFGPELEERAAIERRLNIQRGVTIALAGAPSLREAAPQMMEMVCKTLGWKFGAMWRVDEEENVLYCVEVWDGGDAALTEFSQRTRITTFALGVGLPGRVWANNQPTWVQDVVEDSNFPRSQLAHAVDLHGAFAFPFHTEGRVYGVIEFYSQSVEEPDEKLLEIMEVWGLQIGQFAQKRQAQKRVAEAARHLQLRNVELGKARDQALEAARLKSEFLATMSHEIRTPMNGVMGMNGLLLDTNLDARQRELAETVQFSGRALLTIINDILDFSKIEAGKLDIEVIDFDVRSTMNHVLDLLAEKAHEKGVELVGLVSPDIPTILKGDPGRIRQVLTNIVGNAVKFTDHGEVVIQVKGTSISEERVVVRFDVTDTGVGIPPEAHGRLFQSFTQADGSTSRKFGGTGLGLAISRQLVELMGGDIHFSSEPGVGSQFWFFLPLQMSKERSSDLRIVRESLAGLSVCCMSEHAASRQALVHYLEAWGMQVVVAESMDSALTKIRLAVVKHKPFDIVICDLHGTEIQDMDLAQQVKDACGGPSPQLVLLTAFGQRGDAHTIQEMGFAAYLTKPMHEDRLYKALCLVMGKDGADGTPGMAPHSPLITQYSVDEVERRSQMKILLAEDNLVNQKVAVLMLEKLGCSADVVDNGEQAVQALLQTSYDLVLMDCQMPEMDGFEATRQIRTKELSLVARGSSLGNQEISGASEEIRATSDERRARLHVPIIAMTANAMKGDREKCLKAGMDDFISKPVALEELSRVLQLWIPVKMTTPPEVSGVPRITASPRASRRDPVLDEMSVLDEATIGELRDLSLDDSGFLADLIHQFLERSSVLLDNIQQALSEGNFEALAGAAHTLKGSGKNIGTMRLGEACSELEKMGREAQIESIPDQLALVRQEFTEAEAALKEELVGLPSRLL</sequence>
<evidence type="ECO:0000256" key="9">
    <source>
        <dbReference type="ARBA" id="ARBA00022777"/>
    </source>
</evidence>
<keyword evidence="7 16" id="KW-0812">Transmembrane</keyword>
<dbReference type="CDD" id="cd00082">
    <property type="entry name" value="HisKA"/>
    <property type="match status" value="1"/>
</dbReference>
<dbReference type="Pfam" id="PF02518">
    <property type="entry name" value="HATPase_c"/>
    <property type="match status" value="1"/>
</dbReference>
<dbReference type="PROSITE" id="PS50109">
    <property type="entry name" value="HIS_KIN"/>
    <property type="match status" value="1"/>
</dbReference>
<dbReference type="Gene3D" id="3.40.50.2300">
    <property type="match status" value="2"/>
</dbReference>
<evidence type="ECO:0000256" key="12">
    <source>
        <dbReference type="ARBA" id="ARBA00023012"/>
    </source>
</evidence>
<proteinExistence type="predicted"/>
<dbReference type="Gene3D" id="1.20.120.160">
    <property type="entry name" value="HPT domain"/>
    <property type="match status" value="1"/>
</dbReference>
<dbReference type="SMART" id="SM00073">
    <property type="entry name" value="HPT"/>
    <property type="match status" value="1"/>
</dbReference>
<dbReference type="SMART" id="SM00448">
    <property type="entry name" value="REC"/>
    <property type="match status" value="2"/>
</dbReference>
<dbReference type="InterPro" id="IPR011006">
    <property type="entry name" value="CheY-like_superfamily"/>
</dbReference>
<dbReference type="CDD" id="cd16922">
    <property type="entry name" value="HATPase_EvgS-ArcB-TorS-like"/>
    <property type="match status" value="1"/>
</dbReference>
<dbReference type="Pfam" id="PF00072">
    <property type="entry name" value="Response_reg"/>
    <property type="match status" value="3"/>
</dbReference>
<keyword evidence="4" id="KW-1003">Cell membrane</keyword>
<dbReference type="InterPro" id="IPR036890">
    <property type="entry name" value="HATPase_C_sf"/>
</dbReference>
<dbReference type="EC" id="2.7.13.3" evidence="3"/>
<keyword evidence="12" id="KW-0902">Two-component regulatory system</keyword>
<evidence type="ECO:0000256" key="16">
    <source>
        <dbReference type="SAM" id="Phobius"/>
    </source>
</evidence>
<dbReference type="SMART" id="SM00388">
    <property type="entry name" value="HisKA"/>
    <property type="match status" value="1"/>
</dbReference>
<dbReference type="SUPFAM" id="SSF47384">
    <property type="entry name" value="Homodimeric domain of signal transducing histidine kinase"/>
    <property type="match status" value="1"/>
</dbReference>
<evidence type="ECO:0000259" key="19">
    <source>
        <dbReference type="PROSITE" id="PS50894"/>
    </source>
</evidence>
<evidence type="ECO:0000256" key="14">
    <source>
        <dbReference type="PROSITE-ProRule" id="PRU00110"/>
    </source>
</evidence>
<keyword evidence="11 16" id="KW-1133">Transmembrane helix</keyword>
<evidence type="ECO:0000256" key="6">
    <source>
        <dbReference type="ARBA" id="ARBA00022679"/>
    </source>
</evidence>
<evidence type="ECO:0000256" key="15">
    <source>
        <dbReference type="PROSITE-ProRule" id="PRU00169"/>
    </source>
</evidence>
<dbReference type="InterPro" id="IPR003594">
    <property type="entry name" value="HATPase_dom"/>
</dbReference>
<dbReference type="PANTHER" id="PTHR45339:SF1">
    <property type="entry name" value="HYBRID SIGNAL TRANSDUCTION HISTIDINE KINASE J"/>
    <property type="match status" value="1"/>
</dbReference>
<dbReference type="InterPro" id="IPR001789">
    <property type="entry name" value="Sig_transdc_resp-reg_receiver"/>
</dbReference>
<evidence type="ECO:0000256" key="2">
    <source>
        <dbReference type="ARBA" id="ARBA00004651"/>
    </source>
</evidence>
<evidence type="ECO:0000256" key="3">
    <source>
        <dbReference type="ARBA" id="ARBA00012438"/>
    </source>
</evidence>
<dbReference type="Gene3D" id="3.30.565.10">
    <property type="entry name" value="Histidine kinase-like ATPase, C-terminal domain"/>
    <property type="match status" value="1"/>
</dbReference>
<dbReference type="SUPFAM" id="SSF52172">
    <property type="entry name" value="CheY-like"/>
    <property type="match status" value="2"/>
</dbReference>
<comment type="caution">
    <text evidence="20">The sequence shown here is derived from an EMBL/GenBank/DDBJ whole genome shotgun (WGS) entry which is preliminary data.</text>
</comment>
<feature type="modified residue" description="4-aspartylphosphate" evidence="15">
    <location>
        <position position="890"/>
    </location>
</feature>
<feature type="transmembrane region" description="Helical" evidence="16">
    <location>
        <begin position="175"/>
        <end position="195"/>
    </location>
</feature>
<dbReference type="SUPFAM" id="SSF55874">
    <property type="entry name" value="ATPase domain of HSP90 chaperone/DNA topoisomerase II/histidine kinase"/>
    <property type="match status" value="1"/>
</dbReference>
<dbReference type="InterPro" id="IPR036641">
    <property type="entry name" value="HPT_dom_sf"/>
</dbReference>
<dbReference type="InterPro" id="IPR036097">
    <property type="entry name" value="HisK_dim/P_sf"/>
</dbReference>
<dbReference type="Pfam" id="PF00512">
    <property type="entry name" value="HisKA"/>
    <property type="match status" value="1"/>
</dbReference>
<reference evidence="20 21" key="1">
    <citation type="journal article" date="2023" name="ISME J.">
        <title>Cultivation and genomic characterization of novel and ubiquitous marine nitrite-oxidizing bacteria from the Nitrospirales.</title>
        <authorList>
            <person name="Mueller A.J."/>
            <person name="Daebeler A."/>
            <person name="Herbold C.W."/>
            <person name="Kirkegaard R.H."/>
            <person name="Daims H."/>
        </authorList>
    </citation>
    <scope>NUCLEOTIDE SEQUENCE [LARGE SCALE GENOMIC DNA]</scope>
    <source>
        <strain evidence="20 21">EB</strain>
    </source>
</reference>
<evidence type="ECO:0000259" key="18">
    <source>
        <dbReference type="PROSITE" id="PS50110"/>
    </source>
</evidence>
<evidence type="ECO:0000256" key="13">
    <source>
        <dbReference type="ARBA" id="ARBA00023136"/>
    </source>
</evidence>
<evidence type="ECO:0000256" key="1">
    <source>
        <dbReference type="ARBA" id="ARBA00000085"/>
    </source>
</evidence>
<dbReference type="Pfam" id="PF13185">
    <property type="entry name" value="GAF_2"/>
    <property type="match status" value="1"/>
</dbReference>
<organism evidence="20 21">
    <name type="scientific">Candidatus Nitronereus thalassa</name>
    <dbReference type="NCBI Taxonomy" id="3020898"/>
    <lineage>
        <taxon>Bacteria</taxon>
        <taxon>Pseudomonadati</taxon>
        <taxon>Nitrospirota</taxon>
        <taxon>Nitrospiria</taxon>
        <taxon>Nitrospirales</taxon>
        <taxon>Nitrospiraceae</taxon>
        <taxon>Candidatus Nitronereus</taxon>
    </lineage>
</organism>
<keyword evidence="10" id="KW-0067">ATP-binding</keyword>
<dbReference type="Gene3D" id="1.10.287.130">
    <property type="match status" value="1"/>
</dbReference>
<evidence type="ECO:0000256" key="11">
    <source>
        <dbReference type="ARBA" id="ARBA00022989"/>
    </source>
</evidence>
<feature type="transmembrane region" description="Helical" evidence="16">
    <location>
        <begin position="146"/>
        <end position="163"/>
    </location>
</feature>
<evidence type="ECO:0000256" key="7">
    <source>
        <dbReference type="ARBA" id="ARBA00022692"/>
    </source>
</evidence>
<dbReference type="SUPFAM" id="SSF47226">
    <property type="entry name" value="Histidine-containing phosphotransfer domain, HPT domain"/>
    <property type="match status" value="1"/>
</dbReference>
<dbReference type="PROSITE" id="PS50110">
    <property type="entry name" value="RESPONSE_REGULATORY"/>
    <property type="match status" value="2"/>
</dbReference>
<evidence type="ECO:0000313" key="21">
    <source>
        <dbReference type="Proteomes" id="UP001250932"/>
    </source>
</evidence>
<dbReference type="SMART" id="SM00065">
    <property type="entry name" value="GAF"/>
    <property type="match status" value="1"/>
</dbReference>
<feature type="transmembrane region" description="Helical" evidence="16">
    <location>
        <begin position="105"/>
        <end position="126"/>
    </location>
</feature>
<dbReference type="PRINTS" id="PR00344">
    <property type="entry name" value="BCTRLSENSOR"/>
</dbReference>
<feature type="modified residue" description="Phosphohistidine" evidence="14">
    <location>
        <position position="1076"/>
    </location>
</feature>
<feature type="transmembrane region" description="Helical" evidence="16">
    <location>
        <begin position="81"/>
        <end position="98"/>
    </location>
</feature>
<feature type="modified residue" description="4-aspartylphosphate" evidence="15">
    <location>
        <position position="741"/>
    </location>
</feature>
<dbReference type="InterPro" id="IPR008207">
    <property type="entry name" value="Sig_transdc_His_kin_Hpt_dom"/>
</dbReference>
<evidence type="ECO:0000259" key="17">
    <source>
        <dbReference type="PROSITE" id="PS50109"/>
    </source>
</evidence>
<dbReference type="InterPro" id="IPR029016">
    <property type="entry name" value="GAF-like_dom_sf"/>
</dbReference>
<dbReference type="Gene3D" id="3.30.450.40">
    <property type="match status" value="1"/>
</dbReference>
<keyword evidence="21" id="KW-1185">Reference proteome</keyword>
<dbReference type="Pfam" id="PF01627">
    <property type="entry name" value="Hpt"/>
    <property type="match status" value="1"/>
</dbReference>
<protein>
    <recommendedName>
        <fullName evidence="3">histidine kinase</fullName>
        <ecNumber evidence="3">2.7.13.3</ecNumber>
    </recommendedName>
</protein>
<feature type="domain" description="HPt" evidence="19">
    <location>
        <begin position="1037"/>
        <end position="1130"/>
    </location>
</feature>
<dbReference type="SUPFAM" id="SSF55781">
    <property type="entry name" value="GAF domain-like"/>
    <property type="match status" value="1"/>
</dbReference>
<feature type="domain" description="Response regulatory" evidence="18">
    <location>
        <begin position="687"/>
        <end position="808"/>
    </location>
</feature>
<keyword evidence="8" id="KW-0547">Nucleotide-binding</keyword>
<keyword evidence="13 16" id="KW-0472">Membrane</keyword>
<evidence type="ECO:0000313" key="20">
    <source>
        <dbReference type="EMBL" id="MDT7042353.1"/>
    </source>
</evidence>
<dbReference type="PROSITE" id="PS50894">
    <property type="entry name" value="HPT"/>
    <property type="match status" value="1"/>
</dbReference>
<dbReference type="CDD" id="cd17546">
    <property type="entry name" value="REC_hyHK_CKI1_RcsC-like"/>
    <property type="match status" value="1"/>
</dbReference>
<comment type="subcellular location">
    <subcellularLocation>
        <location evidence="2">Cell membrane</location>
        <topology evidence="2">Multi-pass membrane protein</topology>
    </subcellularLocation>
</comment>
<feature type="transmembrane region" description="Helical" evidence="16">
    <location>
        <begin position="6"/>
        <end position="26"/>
    </location>
</feature>
<keyword evidence="5 15" id="KW-0597">Phosphoprotein</keyword>
<evidence type="ECO:0000256" key="4">
    <source>
        <dbReference type="ARBA" id="ARBA00022475"/>
    </source>
</evidence>
<evidence type="ECO:0000256" key="5">
    <source>
        <dbReference type="ARBA" id="ARBA00022553"/>
    </source>
</evidence>
<accession>A0ABU3K7Q1</accession>
<name>A0ABU3K7Q1_9BACT</name>
<dbReference type="PANTHER" id="PTHR45339">
    <property type="entry name" value="HYBRID SIGNAL TRANSDUCTION HISTIDINE KINASE J"/>
    <property type="match status" value="1"/>
</dbReference>
<dbReference type="RefSeq" id="WP_313832741.1">
    <property type="nucleotide sequence ID" value="NZ_JAQOUE010000001.1"/>
</dbReference>
<dbReference type="InterPro" id="IPR005467">
    <property type="entry name" value="His_kinase_dom"/>
</dbReference>